<keyword evidence="2" id="KW-0732">Signal</keyword>
<proteinExistence type="predicted"/>
<comment type="caution">
    <text evidence="3">The sequence shown here is derived from an EMBL/GenBank/DDBJ whole genome shotgun (WGS) entry which is preliminary data.</text>
</comment>
<dbReference type="Proteomes" id="UP001230328">
    <property type="component" value="Unassembled WGS sequence"/>
</dbReference>
<evidence type="ECO:0000256" key="2">
    <source>
        <dbReference type="SAM" id="SignalP"/>
    </source>
</evidence>
<feature type="signal peptide" evidence="2">
    <location>
        <begin position="1"/>
        <end position="39"/>
    </location>
</feature>
<dbReference type="RefSeq" id="WP_307523216.1">
    <property type="nucleotide sequence ID" value="NZ_JAUSZI010000002.1"/>
</dbReference>
<accession>A0ABU0SWI2</accession>
<organism evidence="3 4">
    <name type="scientific">Streptomyces umbrinus</name>
    <dbReference type="NCBI Taxonomy" id="67370"/>
    <lineage>
        <taxon>Bacteria</taxon>
        <taxon>Bacillati</taxon>
        <taxon>Actinomycetota</taxon>
        <taxon>Actinomycetes</taxon>
        <taxon>Kitasatosporales</taxon>
        <taxon>Streptomycetaceae</taxon>
        <taxon>Streptomyces</taxon>
        <taxon>Streptomyces phaeochromogenes group</taxon>
    </lineage>
</organism>
<evidence type="ECO:0008006" key="5">
    <source>
        <dbReference type="Google" id="ProtNLM"/>
    </source>
</evidence>
<protein>
    <recommendedName>
        <fullName evidence="5">Lipoprotein</fullName>
    </recommendedName>
</protein>
<sequence length="289" mass="29214">MTRPPGPLRPLRLSRRRTGHAVVPALAAAALLTTAGCSAGDGAGSGAAAKGDAAVSASPVAAGQAPSPSPSVTVAPTLTEAQVKSALISNKDLGKGWKPTRGGATWRDALLKGKTDIAECQRLLDGLYAEDLLGEPAGARAVRGLDDTDDGAQVRYQVGAYDRAALDASLAWLKEVPGKCGQFTATDVRGGELSVQVAATPLPGVGEARESLRMKVYGESGGSPAVLTLDFAAVRVGDSALSLTNGGLDGVSANSTRQAAQLGTQRLQDVLAGKKPAARPANEEADAEG</sequence>
<dbReference type="EMBL" id="JAUSZI010000002">
    <property type="protein sequence ID" value="MDQ1027914.1"/>
    <property type="molecule type" value="Genomic_DNA"/>
</dbReference>
<evidence type="ECO:0000313" key="4">
    <source>
        <dbReference type="Proteomes" id="UP001230328"/>
    </source>
</evidence>
<keyword evidence="4" id="KW-1185">Reference proteome</keyword>
<reference evidence="3 4" key="1">
    <citation type="submission" date="2023-07" db="EMBL/GenBank/DDBJ databases">
        <title>Comparative genomics of wheat-associated soil bacteria to identify genetic determinants of phenazine resistance.</title>
        <authorList>
            <person name="Mouncey N."/>
        </authorList>
    </citation>
    <scope>NUCLEOTIDE SEQUENCE [LARGE SCALE GENOMIC DNA]</scope>
    <source>
        <strain evidence="3 4">V2I4</strain>
    </source>
</reference>
<gene>
    <name evidence="3" type="ORF">QF035_005496</name>
</gene>
<evidence type="ECO:0000256" key="1">
    <source>
        <dbReference type="SAM" id="MobiDB-lite"/>
    </source>
</evidence>
<feature type="region of interest" description="Disordered" evidence="1">
    <location>
        <begin position="270"/>
        <end position="289"/>
    </location>
</feature>
<evidence type="ECO:0000313" key="3">
    <source>
        <dbReference type="EMBL" id="MDQ1027914.1"/>
    </source>
</evidence>
<name>A0ABU0SWI2_9ACTN</name>
<feature type="chain" id="PRO_5045527961" description="Lipoprotein" evidence="2">
    <location>
        <begin position="40"/>
        <end position="289"/>
    </location>
</feature>